<feature type="transmembrane region" description="Helical" evidence="1">
    <location>
        <begin position="12"/>
        <end position="31"/>
    </location>
</feature>
<keyword evidence="1" id="KW-1133">Transmembrane helix</keyword>
<dbReference type="InterPro" id="IPR001036">
    <property type="entry name" value="Acrflvin-R"/>
</dbReference>
<evidence type="ECO:0008006" key="4">
    <source>
        <dbReference type="Google" id="ProtNLM"/>
    </source>
</evidence>
<sequence>MLSEVSIKRPVFITMVTAAMVLFGAICYTKIGVNLFPDIEFPMVTVVSVLKGASPETIELKVTDKIEEAVNTINGVKKITSYSLENVSQVVIEFDLDKKVDVVAQDVRDKVSGIRSTLPDDMDNPIIEKIDIGAAAIMSVVYSSERPIGEKTKYAKDVIKERLQKVPGVGSVKIVGGLERQIRVWVSTEKMLRYGVTIDEVKRALSMENVEIPGGKLETGNRDIIVKVKGEIEKFEEFKDLYIGYKNGYAVKLGDVARIEDGLEDRVNYATLNGVEAVSLQIKKQSGTNVVKVADAVKAEIENIQKALEPGSSLKVIADSSKFVKQSFNEVLFHLLFGGGLAIIIVFVFLRNLRTTLISAVALPASVITTFALMKYLNFTFNNLSMLALSLSIGMLIDDAIVVLENIYRHQEEEGKDPMEAASVGTEEIGLAVLATTFAIVAVFVPVAVMEGLIGRFFYEFGLTVTFAVLVSLFVSFTMTPMLCSRFMKLVKTHGAMYNFVEAILKFIENAYVSLLKLSMRHRMVVITLSVTMFAGSLYSAKFLKSEFTPRQDKDQFNIVVETPTGSSIDFTAGAVATVENILRSDKRIVAFFSTIGADSQEKANVASIYCELVPKKDRPDADQFSIMDECRAKFKDMKDVMVSVEEAADVSIGSGRQAMMQFGIAGPDLKQLEQYSKKLMELMKKDGGFVDVDTDYKAGKPEARIYINRNAASTLYVPVASLAAAIRTMVGGEKISKFKDGGNQYDVNLRLELDERKDLSNVENYFVRSQSGAMVDLKNLITISEESGPSMIARIDRQRQISFYSNLEGISSSDGLKKIGEFLKNIDMKPGYSLVLLGKLEKMQESFQSIFFAMGLGIILMYMIIASQFESFIHPITIMVSLPLSMIGALGALLLFGKEISIITLIGIIMLMGLVAKNAILLVDYTVTLRGRGFSMYDAIIKAGPTRLRPILMTTAAMIFGMLPIAFAKGSGSEMQSPMALCVIGGLMTSTILTLVVVPVVYSLIEDSLAYIHRKPEISEVSIPAESRG</sequence>
<dbReference type="InterPro" id="IPR027463">
    <property type="entry name" value="AcrB_DN_DC_subdom"/>
</dbReference>
<evidence type="ECO:0000313" key="2">
    <source>
        <dbReference type="EMBL" id="OGM08905.1"/>
    </source>
</evidence>
<dbReference type="Gene3D" id="3.30.70.1440">
    <property type="entry name" value="Multidrug efflux transporter AcrB pore domain"/>
    <property type="match status" value="1"/>
</dbReference>
<dbReference type="SUPFAM" id="SSF82714">
    <property type="entry name" value="Multidrug efflux transporter AcrB TolC docking domain, DN and DC subdomains"/>
    <property type="match status" value="2"/>
</dbReference>
<evidence type="ECO:0000313" key="3">
    <source>
        <dbReference type="Proteomes" id="UP000178735"/>
    </source>
</evidence>
<dbReference type="GO" id="GO:0042910">
    <property type="term" value="F:xenobiotic transmembrane transporter activity"/>
    <property type="evidence" value="ECO:0007669"/>
    <property type="project" value="TreeGrafter"/>
</dbReference>
<protein>
    <recommendedName>
        <fullName evidence="4">SSD domain-containing protein</fullName>
    </recommendedName>
</protein>
<dbReference type="Gene3D" id="3.30.2090.10">
    <property type="entry name" value="Multidrug efflux transporter AcrB TolC docking domain, DN and DC subdomains"/>
    <property type="match status" value="2"/>
</dbReference>
<feature type="transmembrane region" description="Helical" evidence="1">
    <location>
        <begin position="903"/>
        <end position="928"/>
    </location>
</feature>
<accession>A0A1F7X3M1</accession>
<feature type="transmembrane region" description="Helical" evidence="1">
    <location>
        <begin position="873"/>
        <end position="897"/>
    </location>
</feature>
<dbReference type="Proteomes" id="UP000178735">
    <property type="component" value="Unassembled WGS sequence"/>
</dbReference>
<dbReference type="PANTHER" id="PTHR32063:SF0">
    <property type="entry name" value="SWARMING MOTILITY PROTEIN SWRC"/>
    <property type="match status" value="1"/>
</dbReference>
<dbReference type="Gene3D" id="3.30.70.1430">
    <property type="entry name" value="Multidrug efflux transporter AcrB pore domain"/>
    <property type="match status" value="2"/>
</dbReference>
<proteinExistence type="predicted"/>
<dbReference type="Gene3D" id="3.30.70.1320">
    <property type="entry name" value="Multidrug efflux transporter AcrB pore domain like"/>
    <property type="match status" value="1"/>
</dbReference>
<evidence type="ECO:0000256" key="1">
    <source>
        <dbReference type="SAM" id="Phobius"/>
    </source>
</evidence>
<dbReference type="Gene3D" id="1.20.1640.10">
    <property type="entry name" value="Multidrug efflux transporter AcrB transmembrane domain"/>
    <property type="match status" value="2"/>
</dbReference>
<dbReference type="PRINTS" id="PR00702">
    <property type="entry name" value="ACRIFLAVINRP"/>
</dbReference>
<keyword evidence="1" id="KW-0472">Membrane</keyword>
<feature type="transmembrane region" description="Helical" evidence="1">
    <location>
        <begin position="848"/>
        <end position="866"/>
    </location>
</feature>
<dbReference type="PANTHER" id="PTHR32063">
    <property type="match status" value="1"/>
</dbReference>
<gene>
    <name evidence="2" type="ORF">A2008_00265</name>
</gene>
<dbReference type="GO" id="GO:0005886">
    <property type="term" value="C:plasma membrane"/>
    <property type="evidence" value="ECO:0007669"/>
    <property type="project" value="TreeGrafter"/>
</dbReference>
<dbReference type="Pfam" id="PF00873">
    <property type="entry name" value="ACR_tran"/>
    <property type="match status" value="1"/>
</dbReference>
<feature type="transmembrane region" description="Helical" evidence="1">
    <location>
        <begin position="949"/>
        <end position="967"/>
    </location>
</feature>
<feature type="transmembrane region" description="Helical" evidence="1">
    <location>
        <begin position="979"/>
        <end position="1006"/>
    </location>
</feature>
<dbReference type="EMBL" id="MGFH01000001">
    <property type="protein sequence ID" value="OGM08905.1"/>
    <property type="molecule type" value="Genomic_DNA"/>
</dbReference>
<dbReference type="SUPFAM" id="SSF82866">
    <property type="entry name" value="Multidrug efflux transporter AcrB transmembrane domain"/>
    <property type="match status" value="2"/>
</dbReference>
<keyword evidence="1" id="KW-0812">Transmembrane</keyword>
<dbReference type="STRING" id="1817813.A2008_00265"/>
<dbReference type="SUPFAM" id="SSF82693">
    <property type="entry name" value="Multidrug efflux transporter AcrB pore domain, PN1, PN2, PC1 and PC2 subdomains"/>
    <property type="match status" value="3"/>
</dbReference>
<comment type="caution">
    <text evidence="2">The sequence shown here is derived from an EMBL/GenBank/DDBJ whole genome shotgun (WGS) entry which is preliminary data.</text>
</comment>
<name>A0A1F7X3M1_9BACT</name>
<feature type="transmembrane region" description="Helical" evidence="1">
    <location>
        <begin position="429"/>
        <end position="449"/>
    </location>
</feature>
<feature type="transmembrane region" description="Helical" evidence="1">
    <location>
        <begin position="461"/>
        <end position="484"/>
    </location>
</feature>
<feature type="transmembrane region" description="Helical" evidence="1">
    <location>
        <begin position="331"/>
        <end position="350"/>
    </location>
</feature>
<feature type="transmembrane region" description="Helical" evidence="1">
    <location>
        <begin position="357"/>
        <end position="374"/>
    </location>
</feature>
<reference evidence="2 3" key="1">
    <citation type="journal article" date="2016" name="Nat. Commun.">
        <title>Thousands of microbial genomes shed light on interconnected biogeochemical processes in an aquifer system.</title>
        <authorList>
            <person name="Anantharaman K."/>
            <person name="Brown C.T."/>
            <person name="Hug L.A."/>
            <person name="Sharon I."/>
            <person name="Castelle C.J."/>
            <person name="Probst A.J."/>
            <person name="Thomas B.C."/>
            <person name="Singh A."/>
            <person name="Wilkins M.J."/>
            <person name="Karaoz U."/>
            <person name="Brodie E.L."/>
            <person name="Williams K.H."/>
            <person name="Hubbard S.S."/>
            <person name="Banfield J.F."/>
        </authorList>
    </citation>
    <scope>NUCLEOTIDE SEQUENCE [LARGE SCALE GENOMIC DNA]</scope>
</reference>
<dbReference type="AlphaFoldDB" id="A0A1F7X3M1"/>
<organism evidence="2 3">
    <name type="scientific">Candidatus Wallbacteria bacterium GWC2_49_35</name>
    <dbReference type="NCBI Taxonomy" id="1817813"/>
    <lineage>
        <taxon>Bacteria</taxon>
        <taxon>Candidatus Walliibacteriota</taxon>
    </lineage>
</organism>